<sequence length="60" mass="6561">MSPRDIGMPAHIEFGRFGRDLPRIGVGPLLLNSPNYLDAIEGICSRLSDAQSLSKSSWDC</sequence>
<accession>A0A9Q8SD62</accession>
<gene>
    <name evidence="1" type="ORF">CLUP02_01852</name>
</gene>
<dbReference type="Proteomes" id="UP000830671">
    <property type="component" value="Chromosome 1"/>
</dbReference>
<organism evidence="1 2">
    <name type="scientific">Colletotrichum lupini</name>
    <dbReference type="NCBI Taxonomy" id="145971"/>
    <lineage>
        <taxon>Eukaryota</taxon>
        <taxon>Fungi</taxon>
        <taxon>Dikarya</taxon>
        <taxon>Ascomycota</taxon>
        <taxon>Pezizomycotina</taxon>
        <taxon>Sordariomycetes</taxon>
        <taxon>Hypocreomycetidae</taxon>
        <taxon>Glomerellales</taxon>
        <taxon>Glomerellaceae</taxon>
        <taxon>Colletotrichum</taxon>
        <taxon>Colletotrichum acutatum species complex</taxon>
    </lineage>
</organism>
<dbReference type="GeneID" id="73335898"/>
<dbReference type="RefSeq" id="XP_049136845.1">
    <property type="nucleotide sequence ID" value="XM_049280888.1"/>
</dbReference>
<dbReference type="KEGG" id="clup:CLUP02_01852"/>
<proteinExistence type="predicted"/>
<dbReference type="EMBL" id="CP019471">
    <property type="protein sequence ID" value="UQC75199.1"/>
    <property type="molecule type" value="Genomic_DNA"/>
</dbReference>
<keyword evidence="2" id="KW-1185">Reference proteome</keyword>
<name>A0A9Q8SD62_9PEZI</name>
<evidence type="ECO:0000313" key="2">
    <source>
        <dbReference type="Proteomes" id="UP000830671"/>
    </source>
</evidence>
<protein>
    <submittedName>
        <fullName evidence="1">Uncharacterized protein</fullName>
    </submittedName>
</protein>
<dbReference type="AlphaFoldDB" id="A0A9Q8SD62"/>
<evidence type="ECO:0000313" key="1">
    <source>
        <dbReference type="EMBL" id="UQC75199.1"/>
    </source>
</evidence>
<reference evidence="1" key="1">
    <citation type="journal article" date="2021" name="Mol. Plant Microbe Interact.">
        <title>Complete Genome Sequence of the Plant-Pathogenic Fungus Colletotrichum lupini.</title>
        <authorList>
            <person name="Baroncelli R."/>
            <person name="Pensec F."/>
            <person name="Da Lio D."/>
            <person name="Boufleur T."/>
            <person name="Vicente I."/>
            <person name="Sarrocco S."/>
            <person name="Picot A."/>
            <person name="Baraldi E."/>
            <person name="Sukno S."/>
            <person name="Thon M."/>
            <person name="Le Floch G."/>
        </authorList>
    </citation>
    <scope>NUCLEOTIDE SEQUENCE</scope>
    <source>
        <strain evidence="1">IMI 504893</strain>
    </source>
</reference>